<dbReference type="PANTHER" id="PTHR11895">
    <property type="entry name" value="TRANSAMIDASE"/>
    <property type="match status" value="1"/>
</dbReference>
<keyword evidence="4" id="KW-1185">Reference proteome</keyword>
<dbReference type="Proteomes" id="UP000503308">
    <property type="component" value="Chromosome"/>
</dbReference>
<reference evidence="3 4" key="1">
    <citation type="submission" date="2020-02" db="EMBL/GenBank/DDBJ databases">
        <title>Genome sequence of Roseobacter ponti.</title>
        <authorList>
            <person name="Hollensteiner J."/>
            <person name="Schneider D."/>
            <person name="Poehlein A."/>
            <person name="Daniel R."/>
        </authorList>
    </citation>
    <scope>NUCLEOTIDE SEQUENCE [LARGE SCALE GENOMIC DNA]</scope>
    <source>
        <strain evidence="3 4">DSM 106830</strain>
    </source>
</reference>
<protein>
    <submittedName>
        <fullName evidence="3">Amidase</fullName>
        <ecNumber evidence="3">3.5.1.4</ecNumber>
    </submittedName>
</protein>
<dbReference type="InterPro" id="IPR023631">
    <property type="entry name" value="Amidase_dom"/>
</dbReference>
<dbReference type="AlphaFoldDB" id="A0A858SY51"/>
<organism evidence="3 4">
    <name type="scientific">Roseobacter ponti</name>
    <dbReference type="NCBI Taxonomy" id="1891787"/>
    <lineage>
        <taxon>Bacteria</taxon>
        <taxon>Pseudomonadati</taxon>
        <taxon>Pseudomonadota</taxon>
        <taxon>Alphaproteobacteria</taxon>
        <taxon>Rhodobacterales</taxon>
        <taxon>Roseobacteraceae</taxon>
        <taxon>Roseobacter</taxon>
    </lineage>
</organism>
<dbReference type="EMBL" id="CP048788">
    <property type="protein sequence ID" value="QJF53180.1"/>
    <property type="molecule type" value="Genomic_DNA"/>
</dbReference>
<name>A0A858SY51_9RHOB</name>
<dbReference type="Pfam" id="PF01425">
    <property type="entry name" value="Amidase"/>
    <property type="match status" value="1"/>
</dbReference>
<dbReference type="KEGG" id="rpon:G3256_09720"/>
<evidence type="ECO:0000313" key="3">
    <source>
        <dbReference type="EMBL" id="QJF53180.1"/>
    </source>
</evidence>
<evidence type="ECO:0000313" key="4">
    <source>
        <dbReference type="Proteomes" id="UP000503308"/>
    </source>
</evidence>
<dbReference type="PANTHER" id="PTHR11895:SF76">
    <property type="entry name" value="INDOLEACETAMIDE HYDROLASE"/>
    <property type="match status" value="1"/>
</dbReference>
<dbReference type="NCBIfam" id="NF005686">
    <property type="entry name" value="PRK07486.1"/>
    <property type="match status" value="1"/>
</dbReference>
<dbReference type="SUPFAM" id="SSF75304">
    <property type="entry name" value="Amidase signature (AS) enzymes"/>
    <property type="match status" value="1"/>
</dbReference>
<proteinExistence type="predicted"/>
<dbReference type="InterPro" id="IPR000120">
    <property type="entry name" value="Amidase"/>
</dbReference>
<dbReference type="EC" id="3.5.1.4" evidence="3"/>
<dbReference type="GO" id="GO:0004040">
    <property type="term" value="F:amidase activity"/>
    <property type="evidence" value="ECO:0007669"/>
    <property type="project" value="UniProtKB-EC"/>
</dbReference>
<gene>
    <name evidence="3" type="ORF">G3256_09720</name>
</gene>
<keyword evidence="3" id="KW-0378">Hydrolase</keyword>
<sequence length="514" mass="54703">MCRANRGPKPRATDCDRGKSPVTSRCCSAGVCHAGRHFAGRARGSPVICGRDALDLSAAIARREMSAEEVMRATLCRVAEVNGAVNAIVSLREEGALLAEARAADAGAPKGWLHGIPLAIKDLVNVAGLPTSKGSPLFAGEIAQTNDLIVERMRAAGAIVIGKTNTPEFGLGSHTFNPVHGTTRNPYDLTKSAGGSSGGAAAALATGMVCLADGSDMMGSLRNPAAWNNVYGLRPTWGLVPDEPGGQAFTDDLSTDGPMARSPADLAALLDTLAGPDPRVPFGRAHTAVLPQIDRLTGTPRLGWLGDWGGALAFEAGISGFCAAALEDMSGLGWDIEDIAPPFSSDALWQSWEQLRAHSHAMRRRADFDDPARRAHLKDAMLWEIARGRALSAEAVWDAHMIRSDWYRCAMALFERFDVLVLPSAQLWPFDADLEYPAEIAGVTMDTYHRWMQVVVPASLIGLPAVAVPCGFGPQGLPMGVQLIGHPGSDAHLLQIAQRWHQATGWPQKRPAMV</sequence>
<dbReference type="InterPro" id="IPR036928">
    <property type="entry name" value="AS_sf"/>
</dbReference>
<evidence type="ECO:0000256" key="1">
    <source>
        <dbReference type="SAM" id="MobiDB-lite"/>
    </source>
</evidence>
<feature type="domain" description="Amidase" evidence="2">
    <location>
        <begin position="69"/>
        <end position="494"/>
    </location>
</feature>
<dbReference type="Gene3D" id="3.90.1300.10">
    <property type="entry name" value="Amidase signature (AS) domain"/>
    <property type="match status" value="1"/>
</dbReference>
<feature type="region of interest" description="Disordered" evidence="1">
    <location>
        <begin position="1"/>
        <end position="21"/>
    </location>
</feature>
<evidence type="ECO:0000259" key="2">
    <source>
        <dbReference type="Pfam" id="PF01425"/>
    </source>
</evidence>
<accession>A0A858SY51</accession>